<feature type="compositionally biased region" description="Polar residues" evidence="1">
    <location>
        <begin position="251"/>
        <end position="260"/>
    </location>
</feature>
<dbReference type="InterPro" id="IPR041664">
    <property type="entry name" value="AAA_16"/>
</dbReference>
<keyword evidence="2" id="KW-0472">Membrane</keyword>
<dbReference type="Pfam" id="PF13191">
    <property type="entry name" value="AAA_16"/>
    <property type="match status" value="1"/>
</dbReference>
<accession>A0A9N8ELW4</accession>
<dbReference type="Gene3D" id="3.40.50.300">
    <property type="entry name" value="P-loop containing nucleotide triphosphate hydrolases"/>
    <property type="match status" value="1"/>
</dbReference>
<dbReference type="InterPro" id="IPR053159">
    <property type="entry name" value="Hybrid_Histidine_Kinase"/>
</dbReference>
<gene>
    <name evidence="4" type="ORF">SEMRO_1146_G246340.1</name>
</gene>
<feature type="region of interest" description="Disordered" evidence="1">
    <location>
        <begin position="1134"/>
        <end position="1156"/>
    </location>
</feature>
<evidence type="ECO:0000256" key="2">
    <source>
        <dbReference type="SAM" id="Phobius"/>
    </source>
</evidence>
<evidence type="ECO:0000313" key="4">
    <source>
        <dbReference type="EMBL" id="CAB9520925.1"/>
    </source>
</evidence>
<dbReference type="Proteomes" id="UP001153069">
    <property type="component" value="Unassembled WGS sequence"/>
</dbReference>
<sequence length="1156" mass="129218">MLDDQQERAMEVEVGADDDVSAVTDAEVYSSSAFSTTEKSGEFSSTKESIITSRTSLKATASARLQGLSRLHFSKISNKLYGRDSETKLLQELLTKVKDEEAGSKQFVLISGEAGAGKSVLAESLRSSVPNAGGFYMTGKFDLQQQNEPYSAISMACVELIHEIMFTSSTAETKNRDNQDGATPSEILRDKLNAILDSNQIDVLANIIPNLVTVTGGDYLAGVASAGANEEDDQEQQDEQKQQDEDEQEQTPPTQSSSGNHYTEAKQVLHYAFQQFIRVICSLGPIILVLDDLQWSDTSSLELMQQLLVDRELSSNLMIVGSYRSNEVEETHVLKTTLRELQSILVEDEEKSDRGSINLEISEIPLGNLNVDQVNELLCDLMLSDSKICQPLAEVVTNKTKGVPFYVIFFLQMLQSEQLLSYSIAKLEWTWDVTEIQGRLSVTDNVADLMTRRMKQLPEGVCRLMPLVASLGASFQRPMLHMVVMHFSKKMDICSLDEFLQVCEAEGLIFATGIQQELIKWEHDKLQEAALGMADPAELALLRFQLGELLLAELSEGDLERNIFLVVQLFDAEKGQGETNKERNVKLGELQLKAGARAMKAAAAATAASHLGRGIGLRPDGHWESHPSLSLKLFTLAVQALCCVGQFDEMNVYCRQVIERNEIPLMSKKGVYTSLLYSLAAQGRAQDCLDESLGVLAKLDCNFPKFLRSQHILGSVVWAGMTAKKQLVKVKRLPLMTDERRIWSMQLLSTVQQVGNQCHSNLHELALLKAIKYTLNYGIADYSPPALAGIGMIVAAVFTEFETARLYGDFALELFKTKHISRESYPRVTFYTSYFVLIHSVDASACRKIALDGYQVGMKRGQSWDAVFNLLSYLDLGFYLSQNLQPLADDCRAYSQQMKDLKIDKIDRYLTCLWQLVLNIAGRSDDPAVLHGDALDHDDYMNWADETDSEQARFYYDRYQIAAFFWAGNYKKVLEMVEKTGAHKGFYAKINGGWFCMYPLYFQCALSLLLVYRETKKRVHKKMAMFFADQMNLWAKKGNPNIQHYVLLINAAAADVEGKNDAAEFGFKDAIVSAGRRGLANDQALANELLAEFYLRQSSPSDADYHFGQAFKLYNRWGAHSKCALLEERHMTMPGSSRPMDIDAPQIPISIDGNTG</sequence>
<dbReference type="PANTHER" id="PTHR43642">
    <property type="entry name" value="HYBRID SIGNAL TRANSDUCTION HISTIDINE KINASE G"/>
    <property type="match status" value="1"/>
</dbReference>
<protein>
    <submittedName>
        <fullName evidence="4">Transcriptional regulator</fullName>
    </submittedName>
</protein>
<keyword evidence="2" id="KW-0812">Transmembrane</keyword>
<feature type="transmembrane region" description="Helical" evidence="2">
    <location>
        <begin position="992"/>
        <end position="1012"/>
    </location>
</feature>
<evidence type="ECO:0000256" key="1">
    <source>
        <dbReference type="SAM" id="MobiDB-lite"/>
    </source>
</evidence>
<name>A0A9N8ELW4_9STRA</name>
<dbReference type="EMBL" id="CAICTM010001144">
    <property type="protein sequence ID" value="CAB9520925.1"/>
    <property type="molecule type" value="Genomic_DNA"/>
</dbReference>
<dbReference type="SUPFAM" id="SSF52540">
    <property type="entry name" value="P-loop containing nucleoside triphosphate hydrolases"/>
    <property type="match status" value="1"/>
</dbReference>
<feature type="domain" description="Orc1-like AAA ATPase" evidence="3">
    <location>
        <begin position="79"/>
        <end position="320"/>
    </location>
</feature>
<reference evidence="4" key="1">
    <citation type="submission" date="2020-06" db="EMBL/GenBank/DDBJ databases">
        <authorList>
            <consortium name="Plant Systems Biology data submission"/>
        </authorList>
    </citation>
    <scope>NUCLEOTIDE SEQUENCE</scope>
    <source>
        <strain evidence="4">D6</strain>
    </source>
</reference>
<feature type="region of interest" description="Disordered" evidence="1">
    <location>
        <begin position="226"/>
        <end position="260"/>
    </location>
</feature>
<comment type="caution">
    <text evidence="4">The sequence shown here is derived from an EMBL/GenBank/DDBJ whole genome shotgun (WGS) entry which is preliminary data.</text>
</comment>
<keyword evidence="2" id="KW-1133">Transmembrane helix</keyword>
<evidence type="ECO:0000313" key="5">
    <source>
        <dbReference type="Proteomes" id="UP001153069"/>
    </source>
</evidence>
<dbReference type="PANTHER" id="PTHR43642:SF1">
    <property type="entry name" value="HYBRID SIGNAL TRANSDUCTION HISTIDINE KINASE G"/>
    <property type="match status" value="1"/>
</dbReference>
<dbReference type="OrthoDB" id="60033at2759"/>
<keyword evidence="5" id="KW-1185">Reference proteome</keyword>
<proteinExistence type="predicted"/>
<evidence type="ECO:0000259" key="3">
    <source>
        <dbReference type="Pfam" id="PF13191"/>
    </source>
</evidence>
<dbReference type="AlphaFoldDB" id="A0A9N8ELW4"/>
<dbReference type="InterPro" id="IPR027417">
    <property type="entry name" value="P-loop_NTPase"/>
</dbReference>
<organism evidence="4 5">
    <name type="scientific">Seminavis robusta</name>
    <dbReference type="NCBI Taxonomy" id="568900"/>
    <lineage>
        <taxon>Eukaryota</taxon>
        <taxon>Sar</taxon>
        <taxon>Stramenopiles</taxon>
        <taxon>Ochrophyta</taxon>
        <taxon>Bacillariophyta</taxon>
        <taxon>Bacillariophyceae</taxon>
        <taxon>Bacillariophycidae</taxon>
        <taxon>Naviculales</taxon>
        <taxon>Naviculaceae</taxon>
        <taxon>Seminavis</taxon>
    </lineage>
</organism>